<dbReference type="PANTHER" id="PTHR23268:SF124">
    <property type="entry name" value="IG-LIKE DOMAIN-CONTAINING PROTEIN"/>
    <property type="match status" value="1"/>
</dbReference>
<keyword evidence="2" id="KW-0391">Immunity</keyword>
<dbReference type="PROSITE" id="PS50835">
    <property type="entry name" value="IG_LIKE"/>
    <property type="match status" value="1"/>
</dbReference>
<feature type="signal peptide" evidence="3">
    <location>
        <begin position="1"/>
        <end position="15"/>
    </location>
</feature>
<evidence type="ECO:0000259" key="4">
    <source>
        <dbReference type="PROSITE" id="PS50835"/>
    </source>
</evidence>
<evidence type="ECO:0000256" key="3">
    <source>
        <dbReference type="SAM" id="SignalP"/>
    </source>
</evidence>
<dbReference type="PANTHER" id="PTHR23268">
    <property type="entry name" value="T-CELL RECEPTOR BETA CHAIN"/>
    <property type="match status" value="1"/>
</dbReference>
<proteinExistence type="predicted"/>
<dbReference type="GO" id="GO:0002376">
    <property type="term" value="P:immune system process"/>
    <property type="evidence" value="ECO:0007669"/>
    <property type="project" value="UniProtKB-KW"/>
</dbReference>
<dbReference type="InterPro" id="IPR050413">
    <property type="entry name" value="TCR_beta_variable"/>
</dbReference>
<dbReference type="InterPro" id="IPR007110">
    <property type="entry name" value="Ig-like_dom"/>
</dbReference>
<protein>
    <recommendedName>
        <fullName evidence="4">Ig-like domain-containing protein</fullName>
    </recommendedName>
</protein>
<evidence type="ECO:0000313" key="5">
    <source>
        <dbReference type="Ensembl" id="ENSSMRP00000008710.1"/>
    </source>
</evidence>
<dbReference type="Ensembl" id="ENSSMRT00000010165.1">
    <property type="protein sequence ID" value="ENSSMRP00000008710.1"/>
    <property type="gene ID" value="ENSSMRG00000006973.1"/>
</dbReference>
<reference evidence="5" key="2">
    <citation type="submission" date="2025-09" db="UniProtKB">
        <authorList>
            <consortium name="Ensembl"/>
        </authorList>
    </citation>
    <scope>IDENTIFICATION</scope>
</reference>
<dbReference type="InterPro" id="IPR013783">
    <property type="entry name" value="Ig-like_fold"/>
</dbReference>
<dbReference type="Pfam" id="PF07686">
    <property type="entry name" value="V-set"/>
    <property type="match status" value="1"/>
</dbReference>
<feature type="domain" description="Ig-like" evidence="4">
    <location>
        <begin position="9"/>
        <end position="124"/>
    </location>
</feature>
<dbReference type="Proteomes" id="UP000694421">
    <property type="component" value="Unplaced"/>
</dbReference>
<feature type="chain" id="PRO_5045863476" description="Ig-like domain-containing protein" evidence="3">
    <location>
        <begin position="16"/>
        <end position="144"/>
    </location>
</feature>
<evidence type="ECO:0000256" key="1">
    <source>
        <dbReference type="ARBA" id="ARBA00022729"/>
    </source>
</evidence>
<sequence length="144" mass="16124">MLILTLMLPMCVCYAVTVTQREHFKTIQEGTGTNIDCEIDDSSYYTVLWYQQKSDGTEKGLQLIGHSVHENVQMEMKEYSISKLNVTHSSLSVPQTQAAESAVYYCAASKERNISGHSLEWSIHTCKCEHSSPYLTLAGQNPAN</sequence>
<dbReference type="InterPro" id="IPR013106">
    <property type="entry name" value="Ig_V-set"/>
</dbReference>
<evidence type="ECO:0000313" key="6">
    <source>
        <dbReference type="Proteomes" id="UP000694421"/>
    </source>
</evidence>
<dbReference type="GeneTree" id="ENSGT00960000192389"/>
<name>A0A8D0BI60_SALMN</name>
<dbReference type="AlphaFoldDB" id="A0A8D0BI60"/>
<dbReference type="GO" id="GO:0005886">
    <property type="term" value="C:plasma membrane"/>
    <property type="evidence" value="ECO:0007669"/>
    <property type="project" value="TreeGrafter"/>
</dbReference>
<reference evidence="5" key="1">
    <citation type="submission" date="2025-08" db="UniProtKB">
        <authorList>
            <consortium name="Ensembl"/>
        </authorList>
    </citation>
    <scope>IDENTIFICATION</scope>
</reference>
<keyword evidence="1 3" id="KW-0732">Signal</keyword>
<evidence type="ECO:0000256" key="2">
    <source>
        <dbReference type="ARBA" id="ARBA00022859"/>
    </source>
</evidence>
<keyword evidence="6" id="KW-1185">Reference proteome</keyword>
<dbReference type="InterPro" id="IPR036179">
    <property type="entry name" value="Ig-like_dom_sf"/>
</dbReference>
<dbReference type="GO" id="GO:0007166">
    <property type="term" value="P:cell surface receptor signaling pathway"/>
    <property type="evidence" value="ECO:0007669"/>
    <property type="project" value="TreeGrafter"/>
</dbReference>
<dbReference type="Gene3D" id="2.60.40.10">
    <property type="entry name" value="Immunoglobulins"/>
    <property type="match status" value="1"/>
</dbReference>
<accession>A0A8D0BI60</accession>
<dbReference type="SUPFAM" id="SSF48726">
    <property type="entry name" value="Immunoglobulin"/>
    <property type="match status" value="1"/>
</dbReference>
<organism evidence="5 6">
    <name type="scientific">Salvator merianae</name>
    <name type="common">Argentine black and white tegu</name>
    <name type="synonym">Tupinambis merianae</name>
    <dbReference type="NCBI Taxonomy" id="96440"/>
    <lineage>
        <taxon>Eukaryota</taxon>
        <taxon>Metazoa</taxon>
        <taxon>Chordata</taxon>
        <taxon>Craniata</taxon>
        <taxon>Vertebrata</taxon>
        <taxon>Euteleostomi</taxon>
        <taxon>Lepidosauria</taxon>
        <taxon>Squamata</taxon>
        <taxon>Bifurcata</taxon>
        <taxon>Unidentata</taxon>
        <taxon>Episquamata</taxon>
        <taxon>Laterata</taxon>
        <taxon>Teiioidea</taxon>
        <taxon>Teiidae</taxon>
        <taxon>Salvator</taxon>
    </lineage>
</organism>
<dbReference type="OMA" id="TNIDCEI"/>